<name>A0AAV5AT82_9AGAM</name>
<protein>
    <submittedName>
        <fullName evidence="3">Uncharacterized protein</fullName>
    </submittedName>
</protein>
<accession>A0AAV5AT82</accession>
<dbReference type="PANTHER" id="PTHR42024">
    <property type="entry name" value="AMINO ACID PERMEASE_ SLC12A DOMAIN-CONTAINING PROTEIN"/>
    <property type="match status" value="1"/>
</dbReference>
<keyword evidence="2" id="KW-0732">Signal</keyword>
<feature type="signal peptide" evidence="2">
    <location>
        <begin position="1"/>
        <end position="15"/>
    </location>
</feature>
<feature type="transmembrane region" description="Helical" evidence="1">
    <location>
        <begin position="76"/>
        <end position="96"/>
    </location>
</feature>
<evidence type="ECO:0000256" key="2">
    <source>
        <dbReference type="SAM" id="SignalP"/>
    </source>
</evidence>
<dbReference type="Proteomes" id="UP001050691">
    <property type="component" value="Unassembled WGS sequence"/>
</dbReference>
<feature type="transmembrane region" description="Helical" evidence="1">
    <location>
        <begin position="102"/>
        <end position="123"/>
    </location>
</feature>
<organism evidence="3 4">
    <name type="scientific">Clathrus columnatus</name>
    <dbReference type="NCBI Taxonomy" id="1419009"/>
    <lineage>
        <taxon>Eukaryota</taxon>
        <taxon>Fungi</taxon>
        <taxon>Dikarya</taxon>
        <taxon>Basidiomycota</taxon>
        <taxon>Agaricomycotina</taxon>
        <taxon>Agaricomycetes</taxon>
        <taxon>Phallomycetidae</taxon>
        <taxon>Phallales</taxon>
        <taxon>Clathraceae</taxon>
        <taxon>Clathrus</taxon>
    </lineage>
</organism>
<dbReference type="PANTHER" id="PTHR42024:SF1">
    <property type="entry name" value="AMINO ACID PERMEASE_ SLC12A DOMAIN-CONTAINING PROTEIN"/>
    <property type="match status" value="1"/>
</dbReference>
<keyword evidence="1" id="KW-0472">Membrane</keyword>
<evidence type="ECO:0000256" key="1">
    <source>
        <dbReference type="SAM" id="Phobius"/>
    </source>
</evidence>
<dbReference type="AlphaFoldDB" id="A0AAV5AT82"/>
<dbReference type="EMBL" id="BPWL01000011">
    <property type="protein sequence ID" value="GJJ15971.1"/>
    <property type="molecule type" value="Genomic_DNA"/>
</dbReference>
<evidence type="ECO:0000313" key="3">
    <source>
        <dbReference type="EMBL" id="GJJ15971.1"/>
    </source>
</evidence>
<keyword evidence="1" id="KW-0812">Transmembrane</keyword>
<gene>
    <name evidence="3" type="ORF">Clacol_010250</name>
</gene>
<reference evidence="3" key="1">
    <citation type="submission" date="2021-10" db="EMBL/GenBank/DDBJ databases">
        <title>De novo Genome Assembly of Clathrus columnatus (Basidiomycota, Fungi) Using Illumina and Nanopore Sequence Data.</title>
        <authorList>
            <person name="Ogiso-Tanaka E."/>
            <person name="Itagaki H."/>
            <person name="Hosoya T."/>
            <person name="Hosaka K."/>
        </authorList>
    </citation>
    <scope>NUCLEOTIDE SEQUENCE</scope>
    <source>
        <strain evidence="3">MO-923</strain>
    </source>
</reference>
<keyword evidence="4" id="KW-1185">Reference proteome</keyword>
<keyword evidence="1" id="KW-1133">Transmembrane helix</keyword>
<evidence type="ECO:0000313" key="4">
    <source>
        <dbReference type="Proteomes" id="UP001050691"/>
    </source>
</evidence>
<feature type="chain" id="PRO_5043808799" evidence="2">
    <location>
        <begin position="16"/>
        <end position="163"/>
    </location>
</feature>
<comment type="caution">
    <text evidence="3">The sequence shown here is derived from an EMBL/GenBank/DDBJ whole genome shotgun (WGS) entry which is preliminary data.</text>
</comment>
<proteinExistence type="predicted"/>
<sequence>MITACFPLLITGVFELCIRLPIRVSSLPPNEPLPPGAFTLVEDIIAVDGHGGLEFRKAWRARYEASTIMRKLLRDLSIFWGATGTIAGAAFIVVSWTTTDDIAIGVGYGLPWLWAIVCALISIKWTRRELKREREELHEHPQLVKRQVSLHIRDDKPEQQNIA</sequence>